<organism evidence="5 6">
    <name type="scientific">Pigeonpox virus</name>
    <dbReference type="NCBI Taxonomy" id="10264"/>
    <lineage>
        <taxon>Viruses</taxon>
        <taxon>Varidnaviria</taxon>
        <taxon>Bamfordvirae</taxon>
        <taxon>Nucleocytoviricota</taxon>
        <taxon>Pokkesviricetes</taxon>
        <taxon>Chitovirales</taxon>
        <taxon>Poxviridae</taxon>
        <taxon>Chordopoxvirinae</taxon>
        <taxon>Avipoxvirus</taxon>
        <taxon>Avipoxvirus pigeonpox</taxon>
    </lineage>
</organism>
<dbReference type="Proteomes" id="UP000101521">
    <property type="component" value="Segment"/>
</dbReference>
<dbReference type="EMBL" id="KJ801920">
    <property type="protein sequence ID" value="AID46654.1"/>
    <property type="molecule type" value="Genomic_DNA"/>
</dbReference>
<protein>
    <submittedName>
        <fullName evidence="5">Virion protein</fullName>
    </submittedName>
</protein>
<evidence type="ECO:0000256" key="3">
    <source>
        <dbReference type="ARBA" id="ARBA00022921"/>
    </source>
</evidence>
<evidence type="ECO:0000256" key="1">
    <source>
        <dbReference type="ARBA" id="ARBA00004328"/>
    </source>
</evidence>
<sequence length="140" mass="16766">MELEFKSIGLINIHTLFNNKVIRFQQDINNILKSDYIIVSFCDNGKLFEIYNFDKPARFDNGIIYQQIKNVYKNRQDYLSVIFPSENILESFNEECPIRKESSTLRKPSKNKHPKMMLLELFNSFKTNKVLDCYYYYTHP</sequence>
<reference evidence="5 6" key="1">
    <citation type="journal article" date="2014" name="BMC Genomics">
        <title>The complete genome sequences of poxviruses isolated from a penguin and a pigeon in South Africa and comparison to other sequenced avipoxviruses.</title>
        <authorList>
            <person name="Offerman K."/>
            <person name="Carulei O."/>
            <person name="van der Walt A.P."/>
            <person name="Douglass N."/>
            <person name="Williamson A.L."/>
        </authorList>
    </citation>
    <scope>NUCLEOTIDE SEQUENCE [LARGE SCALE GENOMIC DNA]</scope>
    <source>
        <strain evidence="5">FeP2</strain>
    </source>
</reference>
<comment type="function">
    <text evidence="4">Late protein which is part of a large complex required for early virion morphogenesis. This complex participates in the formation of virosomes and the incorporation of virosomal contents into nascent immature virions.</text>
</comment>
<evidence type="ECO:0000313" key="6">
    <source>
        <dbReference type="Proteomes" id="UP000101521"/>
    </source>
</evidence>
<accession>A0A068EEC4</accession>
<dbReference type="Pfam" id="PF04701">
    <property type="entry name" value="Pox_D2"/>
    <property type="match status" value="1"/>
</dbReference>
<keyword evidence="6" id="KW-1185">Reference proteome</keyword>
<dbReference type="GO" id="GO:0044423">
    <property type="term" value="C:virion component"/>
    <property type="evidence" value="ECO:0007669"/>
    <property type="project" value="UniProtKB-KW"/>
</dbReference>
<dbReference type="InterPro" id="IPR006791">
    <property type="entry name" value="Pox_D2"/>
</dbReference>
<dbReference type="RefSeq" id="YP_009046378.1">
    <property type="nucleotide sequence ID" value="NC_024447.1"/>
</dbReference>
<keyword evidence="3" id="KW-0426">Late protein</keyword>
<gene>
    <name evidence="5" type="ORF">fep_149</name>
</gene>
<proteinExistence type="predicted"/>
<dbReference type="KEGG" id="vg:19737874"/>
<dbReference type="GeneID" id="19737874"/>
<evidence type="ECO:0000313" key="5">
    <source>
        <dbReference type="EMBL" id="AID46654.1"/>
    </source>
</evidence>
<comment type="subcellular location">
    <subcellularLocation>
        <location evidence="1">Virion</location>
    </subcellularLocation>
</comment>
<name>A0A068EEC4_9POXV</name>
<keyword evidence="2" id="KW-0946">Virion</keyword>
<evidence type="ECO:0000256" key="4">
    <source>
        <dbReference type="ARBA" id="ARBA00024939"/>
    </source>
</evidence>
<evidence type="ECO:0000256" key="2">
    <source>
        <dbReference type="ARBA" id="ARBA00022844"/>
    </source>
</evidence>